<dbReference type="PANTHER" id="PTHR10030:SF37">
    <property type="entry name" value="ALPHA-L-FUCOSIDASE-RELATED"/>
    <property type="match status" value="1"/>
</dbReference>
<comment type="caution">
    <text evidence="7">The sequence shown here is derived from an EMBL/GenBank/DDBJ whole genome shotgun (WGS) entry which is preliminary data.</text>
</comment>
<accession>A0AAE3J7K2</accession>
<dbReference type="AlphaFoldDB" id="A0AAE3J7K2"/>
<dbReference type="SUPFAM" id="SSF49785">
    <property type="entry name" value="Galactose-binding domain-like"/>
    <property type="match status" value="1"/>
</dbReference>
<organism evidence="7 8">
    <name type="scientific">Fusicatenibacter faecihominis</name>
    <dbReference type="NCBI Taxonomy" id="2881276"/>
    <lineage>
        <taxon>Bacteria</taxon>
        <taxon>Bacillati</taxon>
        <taxon>Bacillota</taxon>
        <taxon>Clostridia</taxon>
        <taxon>Lachnospirales</taxon>
        <taxon>Lachnospiraceae</taxon>
        <taxon>Fusicatenibacter</taxon>
    </lineage>
</organism>
<gene>
    <name evidence="7" type="ORF">LKD71_16030</name>
</gene>
<proteinExistence type="inferred from homology"/>
<evidence type="ECO:0000256" key="5">
    <source>
        <dbReference type="ARBA" id="ARBA00023295"/>
    </source>
</evidence>
<dbReference type="GO" id="GO:0005764">
    <property type="term" value="C:lysosome"/>
    <property type="evidence" value="ECO:0007669"/>
    <property type="project" value="TreeGrafter"/>
</dbReference>
<dbReference type="Gene3D" id="2.60.120.260">
    <property type="entry name" value="Galactose-binding domain-like"/>
    <property type="match status" value="1"/>
</dbReference>
<dbReference type="SMART" id="SM00812">
    <property type="entry name" value="Alpha_L_fucos"/>
    <property type="match status" value="1"/>
</dbReference>
<name>A0AAE3J7K2_9FIRM</name>
<evidence type="ECO:0000256" key="1">
    <source>
        <dbReference type="ARBA" id="ARBA00007951"/>
    </source>
</evidence>
<dbReference type="GO" id="GO:0004560">
    <property type="term" value="F:alpha-L-fucosidase activity"/>
    <property type="evidence" value="ECO:0007669"/>
    <property type="project" value="InterPro"/>
</dbReference>
<keyword evidence="8" id="KW-1185">Reference proteome</keyword>
<dbReference type="PANTHER" id="PTHR10030">
    <property type="entry name" value="ALPHA-L-FUCOSIDASE"/>
    <property type="match status" value="1"/>
</dbReference>
<evidence type="ECO:0000313" key="8">
    <source>
        <dbReference type="Proteomes" id="UP001197875"/>
    </source>
</evidence>
<keyword evidence="5" id="KW-0326">Glycosidase</keyword>
<reference evidence="7 8" key="1">
    <citation type="submission" date="2021-10" db="EMBL/GenBank/DDBJ databases">
        <title>Anaerobic single-cell dispensing facilitates the cultivation of human gut bacteria.</title>
        <authorList>
            <person name="Afrizal A."/>
        </authorList>
    </citation>
    <scope>NUCLEOTIDE SEQUENCE [LARGE SCALE GENOMIC DNA]</scope>
    <source>
        <strain evidence="7 8">CLA-AA-H277</strain>
    </source>
</reference>
<evidence type="ECO:0000256" key="2">
    <source>
        <dbReference type="ARBA" id="ARBA00012662"/>
    </source>
</evidence>
<evidence type="ECO:0000256" key="4">
    <source>
        <dbReference type="ARBA" id="ARBA00022801"/>
    </source>
</evidence>
<sequence>MKIKNKTAGHAGIACFSFALKGNRAGSPHFKIVRFKWWEHVTPVNFDARQWVKAYKAAGMTGLLLTCKHHEGFCLWPSKYTEFSVKNSPWKDGKGDIVKEVSEACREEGLKFGVYLSPWDVHEETYGTPAYNDYFCNQLTELCSNYGELFCVWFDGACRTADKVQGYDWDRYYSLIRKLQPNACISICGPDVRWIGNEAGESREEEWSVVPKSIMVTERNPGYWRQLDTMPNSTWKDIGSRDFIKDYDELIWYPAEVDVSIRPSWGYVEGEEKQLYSLETLLYMYEKAVGGNATLLLNVPPNKEGLFDLEDVERLAELGKAIRGLFSRPQTTGAKAFQKNGSNAEAILDADRTHFVELAGECQEIEIQLQGEHTIDFIVLKETIEKGQRVEKFAVDIWREDQWKEVYQVTTIGYQRFGRIEPVQTERVRVRILESRGTVYLTEIGLYYTEK</sequence>
<evidence type="ECO:0000313" key="7">
    <source>
        <dbReference type="EMBL" id="MCC2191278.1"/>
    </source>
</evidence>
<dbReference type="InterPro" id="IPR057739">
    <property type="entry name" value="Glyco_hydro_29_N"/>
</dbReference>
<dbReference type="GO" id="GO:0016139">
    <property type="term" value="P:glycoside catabolic process"/>
    <property type="evidence" value="ECO:0007669"/>
    <property type="project" value="TreeGrafter"/>
</dbReference>
<comment type="similarity">
    <text evidence="1">Belongs to the glycosyl hydrolase 29 family.</text>
</comment>
<evidence type="ECO:0000259" key="6">
    <source>
        <dbReference type="Pfam" id="PF01120"/>
    </source>
</evidence>
<dbReference type="Proteomes" id="UP001197875">
    <property type="component" value="Unassembled WGS sequence"/>
</dbReference>
<evidence type="ECO:0000256" key="3">
    <source>
        <dbReference type="ARBA" id="ARBA00022729"/>
    </source>
</evidence>
<feature type="domain" description="Glycoside hydrolase family 29 N-terminal" evidence="6">
    <location>
        <begin position="39"/>
        <end position="320"/>
    </location>
</feature>
<dbReference type="Pfam" id="PF01120">
    <property type="entry name" value="Alpha_L_fucos"/>
    <property type="match status" value="1"/>
</dbReference>
<dbReference type="RefSeq" id="WP_227616196.1">
    <property type="nucleotide sequence ID" value="NZ_JAJEPR010000045.1"/>
</dbReference>
<keyword evidence="3" id="KW-0732">Signal</keyword>
<protein>
    <recommendedName>
        <fullName evidence="2">alpha-L-fucosidase</fullName>
        <ecNumber evidence="2">3.2.1.51</ecNumber>
    </recommendedName>
</protein>
<keyword evidence="4" id="KW-0378">Hydrolase</keyword>
<dbReference type="EMBL" id="JAJEPR010000045">
    <property type="protein sequence ID" value="MCC2191278.1"/>
    <property type="molecule type" value="Genomic_DNA"/>
</dbReference>
<dbReference type="GO" id="GO:0006004">
    <property type="term" value="P:fucose metabolic process"/>
    <property type="evidence" value="ECO:0007669"/>
    <property type="project" value="TreeGrafter"/>
</dbReference>
<dbReference type="InterPro" id="IPR017853">
    <property type="entry name" value="GH"/>
</dbReference>
<dbReference type="InterPro" id="IPR000933">
    <property type="entry name" value="Glyco_hydro_29"/>
</dbReference>
<dbReference type="EC" id="3.2.1.51" evidence="2"/>
<dbReference type="Gene3D" id="3.20.20.80">
    <property type="entry name" value="Glycosidases"/>
    <property type="match status" value="1"/>
</dbReference>
<dbReference type="InterPro" id="IPR008979">
    <property type="entry name" value="Galactose-bd-like_sf"/>
</dbReference>
<dbReference type="SUPFAM" id="SSF51445">
    <property type="entry name" value="(Trans)glycosidases"/>
    <property type="match status" value="1"/>
</dbReference>